<dbReference type="SUPFAM" id="SSF52218">
    <property type="entry name" value="Flavoproteins"/>
    <property type="match status" value="1"/>
</dbReference>
<feature type="domain" description="NADPH-dependent FMN reductase-like" evidence="3">
    <location>
        <begin position="1"/>
        <end position="158"/>
    </location>
</feature>
<dbReference type="PANTHER" id="PTHR43278:SF4">
    <property type="entry name" value="NAD(P)H-DEPENDENT FMN-CONTAINING OXIDOREDUCTASE YWQN-RELATED"/>
    <property type="match status" value="1"/>
</dbReference>
<dbReference type="HOGENOM" id="CLU_050993_3_3_0"/>
<dbReference type="Proteomes" id="UP000030700">
    <property type="component" value="Unassembled WGS sequence"/>
</dbReference>
<dbReference type="PANTHER" id="PTHR43278">
    <property type="entry name" value="NAD(P)H-DEPENDENT FMN-CONTAINING OXIDOREDUCTASE YWQN-RELATED"/>
    <property type="match status" value="1"/>
</dbReference>
<dbReference type="Pfam" id="PF03358">
    <property type="entry name" value="FMN_red"/>
    <property type="match status" value="1"/>
</dbReference>
<dbReference type="InterPro" id="IPR029039">
    <property type="entry name" value="Flavoprotein-like_sf"/>
</dbReference>
<evidence type="ECO:0000256" key="1">
    <source>
        <dbReference type="ARBA" id="ARBA00022630"/>
    </source>
</evidence>
<proteinExistence type="predicted"/>
<evidence type="ECO:0000256" key="2">
    <source>
        <dbReference type="ARBA" id="ARBA00022643"/>
    </source>
</evidence>
<dbReference type="InterPro" id="IPR051796">
    <property type="entry name" value="ISF_SsuE-like"/>
</dbReference>
<evidence type="ECO:0000259" key="3">
    <source>
        <dbReference type="Pfam" id="PF03358"/>
    </source>
</evidence>
<keyword evidence="5" id="KW-1185">Reference proteome</keyword>
<gene>
    <name evidence="4" type="ORF">U14_01440</name>
</gene>
<dbReference type="AlphaFoldDB" id="A0A0S6VS60"/>
<keyword evidence="1" id="KW-0285">Flavoprotein</keyword>
<dbReference type="EMBL" id="DF820456">
    <property type="protein sequence ID" value="GAK50213.1"/>
    <property type="molecule type" value="Genomic_DNA"/>
</dbReference>
<dbReference type="Gene3D" id="3.40.50.360">
    <property type="match status" value="1"/>
</dbReference>
<name>A0A0S6VS60_9BACT</name>
<evidence type="ECO:0000313" key="5">
    <source>
        <dbReference type="Proteomes" id="UP000030700"/>
    </source>
</evidence>
<dbReference type="InterPro" id="IPR005025">
    <property type="entry name" value="FMN_Rdtase-like_dom"/>
</dbReference>
<dbReference type="GO" id="GO:0016491">
    <property type="term" value="F:oxidoreductase activity"/>
    <property type="evidence" value="ECO:0007669"/>
    <property type="project" value="InterPro"/>
</dbReference>
<sequence length="191" mass="21158">MNVIAFNGSPRKGGNTEILLNYVLNELKNEGIETELIQIGGKPIHGCTACHTCFQNKNRRCVIENDMINDCIAKIADADGILLGSPVYFADITPEMKAFLDRVGFVSVANNDLYKRKVGAAVIAVRRGGAMHAFDSINHFFLHRQMIVPGSCYWNMGIGQEKGDVEKDEEGIRTMKILGQNMAWLLKKLGN</sequence>
<evidence type="ECO:0000313" key="4">
    <source>
        <dbReference type="EMBL" id="GAK50213.1"/>
    </source>
</evidence>
<keyword evidence="2" id="KW-0288">FMN</keyword>
<reference evidence="4" key="1">
    <citation type="journal article" date="2015" name="PeerJ">
        <title>First genomic representation of candidate bacterial phylum KSB3 points to enhanced environmental sensing as a trigger of wastewater bulking.</title>
        <authorList>
            <person name="Sekiguchi Y."/>
            <person name="Ohashi A."/>
            <person name="Parks D.H."/>
            <person name="Yamauchi T."/>
            <person name="Tyson G.W."/>
            <person name="Hugenholtz P."/>
        </authorList>
    </citation>
    <scope>NUCLEOTIDE SEQUENCE [LARGE SCALE GENOMIC DNA]</scope>
</reference>
<dbReference type="STRING" id="1499966.U14_01440"/>
<protein>
    <submittedName>
        <fullName evidence="4">Iron-sulfur flavoprotein</fullName>
    </submittedName>
</protein>
<organism evidence="4">
    <name type="scientific">Candidatus Moduliflexus flocculans</name>
    <dbReference type="NCBI Taxonomy" id="1499966"/>
    <lineage>
        <taxon>Bacteria</taxon>
        <taxon>Candidatus Moduliflexota</taxon>
        <taxon>Candidatus Moduliflexia</taxon>
        <taxon>Candidatus Moduliflexales</taxon>
        <taxon>Candidatus Moduliflexaceae</taxon>
    </lineage>
</organism>
<accession>A0A0S6VS60</accession>